<sequence>MSKLSAFFEKKKKKSLKTSMPAGLGEKPRKSEEEPASLLMADEGDASEWAVEEQQTKVQASPEEGTAAWLKVSVVEARAVRKEPEKTWHAILSAGGEGDRAVSEAEGTAAEGAAEGEKGGEEGEAPAAAGQEDKTESPAAASKKWVPPSLRGRRTPGSGAGFSGAQINFDDDQDLATVAQLGLYNTKAGASKKKPSPQTPQQNVAKKEKEKNPESEDKVVRELPPVPEFNVWNYVKLEGGKLEGCKAPQNDEAVRQKYLNRKRFAQRAA</sequence>
<evidence type="ECO:0000256" key="1">
    <source>
        <dbReference type="SAM" id="MobiDB-lite"/>
    </source>
</evidence>
<dbReference type="GeneID" id="40307416"/>
<feature type="compositionally biased region" description="Low complexity" evidence="1">
    <location>
        <begin position="104"/>
        <end position="113"/>
    </location>
</feature>
<feature type="region of interest" description="Disordered" evidence="1">
    <location>
        <begin position="1"/>
        <end position="67"/>
    </location>
</feature>
<dbReference type="OrthoDB" id="333211at2759"/>
<name>A0A2A9M3S0_BESBE</name>
<dbReference type="Proteomes" id="UP000224006">
    <property type="component" value="Chromosome XII"/>
</dbReference>
<comment type="caution">
    <text evidence="2">The sequence shown here is derived from an EMBL/GenBank/DDBJ whole genome shotgun (WGS) entry which is preliminary data.</text>
</comment>
<feature type="region of interest" description="Disordered" evidence="1">
    <location>
        <begin position="186"/>
        <end position="222"/>
    </location>
</feature>
<dbReference type="RefSeq" id="XP_029215873.1">
    <property type="nucleotide sequence ID" value="XM_029361058.1"/>
</dbReference>
<dbReference type="VEuPathDB" id="ToxoDB:BESB_023560"/>
<feature type="compositionally biased region" description="Basic and acidic residues" evidence="1">
    <location>
        <begin position="205"/>
        <end position="221"/>
    </location>
</feature>
<protein>
    <submittedName>
        <fullName evidence="2">Uncharacterized protein</fullName>
    </submittedName>
</protein>
<reference evidence="2 3" key="1">
    <citation type="submission" date="2017-09" db="EMBL/GenBank/DDBJ databases">
        <title>Genome sequencing of Besnoitia besnoiti strain Bb-Ger1.</title>
        <authorList>
            <person name="Schares G."/>
            <person name="Venepally P."/>
            <person name="Lorenzi H.A."/>
        </authorList>
    </citation>
    <scope>NUCLEOTIDE SEQUENCE [LARGE SCALE GENOMIC DNA]</scope>
    <source>
        <strain evidence="2 3">Bb-Ger1</strain>
    </source>
</reference>
<accession>A0A2A9M3S0</accession>
<keyword evidence="3" id="KW-1185">Reference proteome</keyword>
<dbReference type="EMBL" id="NWUJ01000013">
    <property type="protein sequence ID" value="PFH31864.1"/>
    <property type="molecule type" value="Genomic_DNA"/>
</dbReference>
<gene>
    <name evidence="2" type="ORF">BESB_023560</name>
</gene>
<organism evidence="2 3">
    <name type="scientific">Besnoitia besnoiti</name>
    <name type="common">Apicomplexan protozoan</name>
    <dbReference type="NCBI Taxonomy" id="94643"/>
    <lineage>
        <taxon>Eukaryota</taxon>
        <taxon>Sar</taxon>
        <taxon>Alveolata</taxon>
        <taxon>Apicomplexa</taxon>
        <taxon>Conoidasida</taxon>
        <taxon>Coccidia</taxon>
        <taxon>Eucoccidiorida</taxon>
        <taxon>Eimeriorina</taxon>
        <taxon>Sarcocystidae</taxon>
        <taxon>Besnoitia</taxon>
    </lineage>
</organism>
<evidence type="ECO:0000313" key="2">
    <source>
        <dbReference type="EMBL" id="PFH31864.1"/>
    </source>
</evidence>
<proteinExistence type="predicted"/>
<dbReference type="KEGG" id="bbes:BESB_023560"/>
<dbReference type="AlphaFoldDB" id="A0A2A9M3S0"/>
<feature type="region of interest" description="Disordered" evidence="1">
    <location>
        <begin position="92"/>
        <end position="167"/>
    </location>
</feature>
<evidence type="ECO:0000313" key="3">
    <source>
        <dbReference type="Proteomes" id="UP000224006"/>
    </source>
</evidence>